<evidence type="ECO:0000313" key="2">
    <source>
        <dbReference type="Proteomes" id="UP001589833"/>
    </source>
</evidence>
<proteinExistence type="predicted"/>
<dbReference type="EMBL" id="JBHLTR010000016">
    <property type="protein sequence ID" value="MFC0559658.1"/>
    <property type="molecule type" value="Genomic_DNA"/>
</dbReference>
<dbReference type="RefSeq" id="WP_273845772.1">
    <property type="nucleotide sequence ID" value="NZ_JAQQWT010000014.1"/>
</dbReference>
<name>A0ABV6NHN8_9BACI</name>
<protein>
    <submittedName>
        <fullName evidence="1">Uncharacterized protein</fullName>
    </submittedName>
</protein>
<accession>A0ABV6NHN8</accession>
<sequence length="228" mass="26602">MADESKIFKLQLLSDEVVRNPKLNSKAFVAFAKLCEMYGKSKNDILEVDHKAFKGYLSVSDNRSFKAVLHNLYENNLILNEIETLPRRSALEIHINKDMTPLHNKNMFTQLDIRLLDKKILDEIGTIGIRLMYYYESRINRLELHKDHAYASIETISKDTGFAKDTIGKYNEILEKRKLIWIKKFKLEHVGWYDEGNYIDFARYANHTYVKVGNIPKLLTGLYATSSF</sequence>
<dbReference type="Proteomes" id="UP001589833">
    <property type="component" value="Unassembled WGS sequence"/>
</dbReference>
<comment type="caution">
    <text evidence="1">The sequence shown here is derived from an EMBL/GenBank/DDBJ whole genome shotgun (WGS) entry which is preliminary data.</text>
</comment>
<evidence type="ECO:0000313" key="1">
    <source>
        <dbReference type="EMBL" id="MFC0559658.1"/>
    </source>
</evidence>
<reference evidence="1 2" key="1">
    <citation type="submission" date="2024-09" db="EMBL/GenBank/DDBJ databases">
        <authorList>
            <person name="Sun Q."/>
            <person name="Mori K."/>
        </authorList>
    </citation>
    <scope>NUCLEOTIDE SEQUENCE [LARGE SCALE GENOMIC DNA]</scope>
    <source>
        <strain evidence="1 2">NCAIM B.02301</strain>
    </source>
</reference>
<keyword evidence="2" id="KW-1185">Reference proteome</keyword>
<gene>
    <name evidence="1" type="ORF">ACFFH4_11435</name>
</gene>
<organism evidence="1 2">
    <name type="scientific">Halalkalibacter alkalisediminis</name>
    <dbReference type="NCBI Taxonomy" id="935616"/>
    <lineage>
        <taxon>Bacteria</taxon>
        <taxon>Bacillati</taxon>
        <taxon>Bacillota</taxon>
        <taxon>Bacilli</taxon>
        <taxon>Bacillales</taxon>
        <taxon>Bacillaceae</taxon>
        <taxon>Halalkalibacter</taxon>
    </lineage>
</organism>